<feature type="region of interest" description="Disordered" evidence="1">
    <location>
        <begin position="62"/>
        <end position="88"/>
    </location>
</feature>
<keyword evidence="3" id="KW-1185">Reference proteome</keyword>
<accession>A0ABP8PV66</accession>
<protein>
    <submittedName>
        <fullName evidence="2">Uncharacterized protein</fullName>
    </submittedName>
</protein>
<sequence>MKVASLANDVLDIVLGRLLACAPQEVIDQMLDEVDNAVVRQGVFEMSNARKELVREAAFRELERSNREGQTEARPDKPDRAAPLNTGR</sequence>
<evidence type="ECO:0000313" key="3">
    <source>
        <dbReference type="Proteomes" id="UP001501321"/>
    </source>
</evidence>
<evidence type="ECO:0000256" key="1">
    <source>
        <dbReference type="SAM" id="MobiDB-lite"/>
    </source>
</evidence>
<feature type="compositionally biased region" description="Basic and acidic residues" evidence="1">
    <location>
        <begin position="62"/>
        <end position="80"/>
    </location>
</feature>
<comment type="caution">
    <text evidence="2">The sequence shown here is derived from an EMBL/GenBank/DDBJ whole genome shotgun (WGS) entry which is preliminary data.</text>
</comment>
<evidence type="ECO:0000313" key="2">
    <source>
        <dbReference type="EMBL" id="GAA4493362.1"/>
    </source>
</evidence>
<dbReference type="EMBL" id="BAABFC010000001">
    <property type="protein sequence ID" value="GAA4493362.1"/>
    <property type="molecule type" value="Genomic_DNA"/>
</dbReference>
<reference evidence="3" key="1">
    <citation type="journal article" date="2019" name="Int. J. Syst. Evol. Microbiol.">
        <title>The Global Catalogue of Microorganisms (GCM) 10K type strain sequencing project: providing services to taxonomists for standard genome sequencing and annotation.</title>
        <authorList>
            <consortium name="The Broad Institute Genomics Platform"/>
            <consortium name="The Broad Institute Genome Sequencing Center for Infectious Disease"/>
            <person name="Wu L."/>
            <person name="Ma J."/>
        </authorList>
    </citation>
    <scope>NUCLEOTIDE SEQUENCE [LARGE SCALE GENOMIC DNA]</scope>
    <source>
        <strain evidence="3">JCM 32226</strain>
    </source>
</reference>
<dbReference type="Proteomes" id="UP001501321">
    <property type="component" value="Unassembled WGS sequence"/>
</dbReference>
<organism evidence="2 3">
    <name type="scientific">Pseudaeromonas paramecii</name>
    <dbReference type="NCBI Taxonomy" id="2138166"/>
    <lineage>
        <taxon>Bacteria</taxon>
        <taxon>Pseudomonadati</taxon>
        <taxon>Pseudomonadota</taxon>
        <taxon>Gammaproteobacteria</taxon>
        <taxon>Aeromonadales</taxon>
        <taxon>Aeromonadaceae</taxon>
        <taxon>Pseudaeromonas</taxon>
    </lineage>
</organism>
<name>A0ABP8PV66_9GAMM</name>
<proteinExistence type="predicted"/>
<gene>
    <name evidence="2" type="ORF">GCM10023095_03460</name>
</gene>